<dbReference type="KEGG" id="vnx:VNE69_04193"/>
<dbReference type="RefSeq" id="XP_065329516.1">
    <property type="nucleotide sequence ID" value="XM_065473444.1"/>
</dbReference>
<reference evidence="1" key="1">
    <citation type="journal article" date="2024" name="BMC Genomics">
        <title>Functional annotation of a divergent genome using sequence and structure-based similarity.</title>
        <authorList>
            <person name="Svedberg D."/>
            <person name="Winiger R.R."/>
            <person name="Berg A."/>
            <person name="Sharma H."/>
            <person name="Tellgren-Roth C."/>
            <person name="Debrunner-Vossbrinck B.A."/>
            <person name="Vossbrinck C.R."/>
            <person name="Barandun J."/>
        </authorList>
    </citation>
    <scope>NUCLEOTIDE SEQUENCE</scope>
    <source>
        <strain evidence="1">Illinois isolate</strain>
    </source>
</reference>
<dbReference type="EMBL" id="CP142729">
    <property type="protein sequence ID" value="WUR03371.1"/>
    <property type="molecule type" value="Genomic_DNA"/>
</dbReference>
<evidence type="ECO:0000313" key="2">
    <source>
        <dbReference type="Proteomes" id="UP001334084"/>
    </source>
</evidence>
<evidence type="ECO:0000313" key="1">
    <source>
        <dbReference type="EMBL" id="WUR03371.1"/>
    </source>
</evidence>
<accession>A0AAX4JBQ0</accession>
<keyword evidence="2" id="KW-1185">Reference proteome</keyword>
<dbReference type="Proteomes" id="UP001334084">
    <property type="component" value="Chromosome 4"/>
</dbReference>
<name>A0AAX4JBQ0_9MICR</name>
<protein>
    <submittedName>
        <fullName evidence="1">Armadillo repeat-containing protein</fullName>
    </submittedName>
</protein>
<organism evidence="1 2">
    <name type="scientific">Vairimorpha necatrix</name>
    <dbReference type="NCBI Taxonomy" id="6039"/>
    <lineage>
        <taxon>Eukaryota</taxon>
        <taxon>Fungi</taxon>
        <taxon>Fungi incertae sedis</taxon>
        <taxon>Microsporidia</taxon>
        <taxon>Nosematidae</taxon>
        <taxon>Vairimorpha</taxon>
    </lineage>
</organism>
<proteinExistence type="predicted"/>
<dbReference type="GeneID" id="90541183"/>
<gene>
    <name evidence="1" type="ORF">VNE69_04193</name>
</gene>
<sequence>MTELTTDKLKEYCENFDYKKLSIYCTRDIKKMPQILHFIKNIESTNISEILNFAFNFHEENLNFEMKLILLQTCLYTLLSNPFNFIEIMDKKQRNEIFKFVTENCIKEKLTIKIIVKIFDIKYILENTNYNSYIVLKELSKIQKLHKNIIEFVCSSLLVYENLCEKTINRIENLNLHEKDFLINYLTKDELSMSDRIYSFKILSHQYKHHKDLITPSIFFKYLNFNNFKFGYSLSRSFLRIIKYFDVIEISNHIQSLLTDIFANEMLWINSFHILGSLFFKNYKIEIDLSIIKRSVFYSCDDTNYRSCLVREYALFLIYSIIRRNPTDELINILVYTCIFDMNLKIRRISASILSSYFNLDLFIKRYDDLLDSYEKINRIFNIEIGEYLSMNSTDITVMQLKNEIIMKYDYQVRVEDNDNVTLSYINLGYNFKYSIMYEREFLESEKYLLLDLSSLFKYRFFDNLCNLYIEILSLICSSAQYKDLIETKEVTNNIIFMLSKNLKNFELVNIIWSIDSEVIFEFLFKNRKKSNHNIIVANIRNYKYLETIILEYKKAIKLNMNIDFITSIYKSLLYYKEDIRHFEDEILMGLENYSITSRGDVCYEIRLTSLLLVKYDKVLFNKYLVRYLVDKSKYIRDYLFNNLEDYKYLIDGYEILSKRDIKLIIRNMHLFDEFNVTIGILGYLATCDKHEYEEIIDILISKRDLIDKNIKKITSSGYSRVYNYIIKLDLEMSNKFKWTELIKKNDTENTYN</sequence>
<dbReference type="AlphaFoldDB" id="A0AAX4JBQ0"/>